<dbReference type="EMBL" id="MHQO01000004">
    <property type="protein sequence ID" value="OHA07754.1"/>
    <property type="molecule type" value="Genomic_DNA"/>
</dbReference>
<reference evidence="1 2" key="1">
    <citation type="journal article" date="2016" name="Nat. Commun.">
        <title>Thousands of microbial genomes shed light on interconnected biogeochemical processes in an aquifer system.</title>
        <authorList>
            <person name="Anantharaman K."/>
            <person name="Brown C.T."/>
            <person name="Hug L.A."/>
            <person name="Sharon I."/>
            <person name="Castelle C.J."/>
            <person name="Probst A.J."/>
            <person name="Thomas B.C."/>
            <person name="Singh A."/>
            <person name="Wilkins M.J."/>
            <person name="Karaoz U."/>
            <person name="Brodie E.L."/>
            <person name="Williams K.H."/>
            <person name="Hubbard S.S."/>
            <person name="Banfield J.F."/>
        </authorList>
    </citation>
    <scope>NUCLEOTIDE SEQUENCE [LARGE SCALE GENOMIC DNA]</scope>
</reference>
<dbReference type="Proteomes" id="UP000177982">
    <property type="component" value="Unassembled WGS sequence"/>
</dbReference>
<evidence type="ECO:0000313" key="1">
    <source>
        <dbReference type="EMBL" id="OHA07754.1"/>
    </source>
</evidence>
<organism evidence="1 2">
    <name type="scientific">Candidatus Sungbacteria bacterium RIFCSPLOWO2_01_FULL_47_10</name>
    <dbReference type="NCBI Taxonomy" id="1802276"/>
    <lineage>
        <taxon>Bacteria</taxon>
        <taxon>Candidatus Sungiibacteriota</taxon>
    </lineage>
</organism>
<proteinExistence type="predicted"/>
<protein>
    <submittedName>
        <fullName evidence="1">Uncharacterized protein</fullName>
    </submittedName>
</protein>
<sequence>MIRPLYHRLSRNITKKVNIPVDNLMNKILKRGGVLFFVGGIDFKKRLFVPKTGTRPHSIFCGAYVPILVIEITNFDKKMFFFW</sequence>
<name>A0A1G2L876_9BACT</name>
<dbReference type="AlphaFoldDB" id="A0A1G2L876"/>
<evidence type="ECO:0000313" key="2">
    <source>
        <dbReference type="Proteomes" id="UP000177982"/>
    </source>
</evidence>
<accession>A0A1G2L876</accession>
<comment type="caution">
    <text evidence="1">The sequence shown here is derived from an EMBL/GenBank/DDBJ whole genome shotgun (WGS) entry which is preliminary data.</text>
</comment>
<gene>
    <name evidence="1" type="ORF">A2934_00320</name>
</gene>